<evidence type="ECO:0000256" key="1">
    <source>
        <dbReference type="SAM" id="MobiDB-lite"/>
    </source>
</evidence>
<proteinExistence type="predicted"/>
<reference evidence="3" key="1">
    <citation type="submission" date="2020-10" db="EMBL/GenBank/DDBJ databases">
        <title>High-Quality Genome Resource of Clonostachys rosea strain S41 by Oxford Nanopore Long-Read Sequencing.</title>
        <authorList>
            <person name="Wang H."/>
        </authorList>
    </citation>
    <scope>NUCLEOTIDE SEQUENCE</scope>
    <source>
        <strain evidence="3">S41</strain>
    </source>
</reference>
<feature type="compositionally biased region" description="Basic and acidic residues" evidence="1">
    <location>
        <begin position="180"/>
        <end position="199"/>
    </location>
</feature>
<feature type="region of interest" description="Disordered" evidence="1">
    <location>
        <begin position="52"/>
        <end position="87"/>
    </location>
</feature>
<protein>
    <submittedName>
        <fullName evidence="3">Uncharacterized protein</fullName>
    </submittedName>
</protein>
<name>A0A8H7KF61_BIOOC</name>
<evidence type="ECO:0000313" key="4">
    <source>
        <dbReference type="Proteomes" id="UP000616885"/>
    </source>
</evidence>
<organism evidence="3 4">
    <name type="scientific">Bionectria ochroleuca</name>
    <name type="common">Gliocladium roseum</name>
    <dbReference type="NCBI Taxonomy" id="29856"/>
    <lineage>
        <taxon>Eukaryota</taxon>
        <taxon>Fungi</taxon>
        <taxon>Dikarya</taxon>
        <taxon>Ascomycota</taxon>
        <taxon>Pezizomycotina</taxon>
        <taxon>Sordariomycetes</taxon>
        <taxon>Hypocreomycetidae</taxon>
        <taxon>Hypocreales</taxon>
        <taxon>Bionectriaceae</taxon>
        <taxon>Clonostachys</taxon>
    </lineage>
</organism>
<keyword evidence="2" id="KW-1133">Transmembrane helix</keyword>
<keyword evidence="2" id="KW-0812">Transmembrane</keyword>
<accession>A0A8H7KF61</accession>
<gene>
    <name evidence="3" type="ORF">IM811_016502</name>
</gene>
<dbReference type="EMBL" id="JADCTT010000008">
    <property type="protein sequence ID" value="KAF9748707.1"/>
    <property type="molecule type" value="Genomic_DNA"/>
</dbReference>
<comment type="caution">
    <text evidence="3">The sequence shown here is derived from an EMBL/GenBank/DDBJ whole genome shotgun (WGS) entry which is preliminary data.</text>
</comment>
<feature type="compositionally biased region" description="Low complexity" evidence="1">
    <location>
        <begin position="149"/>
        <end position="171"/>
    </location>
</feature>
<dbReference type="AlphaFoldDB" id="A0A8H7KF61"/>
<feature type="transmembrane region" description="Helical" evidence="2">
    <location>
        <begin position="92"/>
        <end position="116"/>
    </location>
</feature>
<dbReference type="Proteomes" id="UP000616885">
    <property type="component" value="Unassembled WGS sequence"/>
</dbReference>
<evidence type="ECO:0000313" key="3">
    <source>
        <dbReference type="EMBL" id="KAF9748707.1"/>
    </source>
</evidence>
<keyword evidence="2" id="KW-0472">Membrane</keyword>
<feature type="region of interest" description="Disordered" evidence="1">
    <location>
        <begin position="125"/>
        <end position="199"/>
    </location>
</feature>
<evidence type="ECO:0000256" key="2">
    <source>
        <dbReference type="SAM" id="Phobius"/>
    </source>
</evidence>
<sequence length="199" mass="21026">MILPRLSSSTIRGSLDPSPYRLTGTTAAASLHRAPCVVIQPTTHPYIPARSVVPETRSGGHSDGTHHSSIGTGRLGPRDPTSQHDGSSDKTALIIMGVFLGVGLLLSLLFLCRCFSHHGRHSKKRKRTSSMCCFRGPKGRRGRRGRTGDAGSRGADGAPGPEGREGPPGAQGLRGTQESGENKDSEGIQGNRENKVFPG</sequence>